<organism evidence="1 2">
    <name type="scientific">Flavivirga amylovorans</name>
    <dbReference type="NCBI Taxonomy" id="870486"/>
    <lineage>
        <taxon>Bacteria</taxon>
        <taxon>Pseudomonadati</taxon>
        <taxon>Bacteroidota</taxon>
        <taxon>Flavobacteriia</taxon>
        <taxon>Flavobacteriales</taxon>
        <taxon>Flavobacteriaceae</taxon>
        <taxon>Flavivirga</taxon>
    </lineage>
</organism>
<evidence type="ECO:0000313" key="1">
    <source>
        <dbReference type="EMBL" id="MDO5986866.1"/>
    </source>
</evidence>
<dbReference type="Proteomes" id="UP001176891">
    <property type="component" value="Unassembled WGS sequence"/>
</dbReference>
<protein>
    <recommendedName>
        <fullName evidence="3">Transposase IS4-like domain-containing protein</fullName>
    </recommendedName>
</protein>
<dbReference type="PANTHER" id="PTHR33408:SF2">
    <property type="entry name" value="TRANSPOSASE DDE DOMAIN-CONTAINING PROTEIN"/>
    <property type="match status" value="1"/>
</dbReference>
<dbReference type="PANTHER" id="PTHR33408">
    <property type="entry name" value="TRANSPOSASE"/>
    <property type="match status" value="1"/>
</dbReference>
<name>A0ABT8WYV2_9FLAO</name>
<proteinExistence type="predicted"/>
<keyword evidence="2" id="KW-1185">Reference proteome</keyword>
<accession>A0ABT8WYV2</accession>
<evidence type="ECO:0008006" key="3">
    <source>
        <dbReference type="Google" id="ProtNLM"/>
    </source>
</evidence>
<comment type="caution">
    <text evidence="1">The sequence shown here is derived from an EMBL/GenBank/DDBJ whole genome shotgun (WGS) entry which is preliminary data.</text>
</comment>
<sequence length="140" mass="16257">MSRLSVDTAHHVITDINAYHADKKDNQYLQDITKRLKNRLHTQGLLWHNCVVDTGYSSGENYAFLESEALKSFIPPHGTYKGGPDGFTYHKKEDYYVCSQGKIIPFIKVFLDYRTKHQKKRISSKKACLFRLSLKADLFR</sequence>
<reference evidence="1" key="1">
    <citation type="submission" date="2023-07" db="EMBL/GenBank/DDBJ databases">
        <title>Two novel species in the genus Flavivirga.</title>
        <authorList>
            <person name="Kwon K."/>
        </authorList>
    </citation>
    <scope>NUCLEOTIDE SEQUENCE</scope>
    <source>
        <strain evidence="1">KACC 14157</strain>
    </source>
</reference>
<evidence type="ECO:0000313" key="2">
    <source>
        <dbReference type="Proteomes" id="UP001176891"/>
    </source>
</evidence>
<dbReference type="EMBL" id="JAUOEM010000002">
    <property type="protein sequence ID" value="MDO5986866.1"/>
    <property type="molecule type" value="Genomic_DNA"/>
</dbReference>
<gene>
    <name evidence="1" type="ORF">Q4Q39_05545</name>
</gene>